<dbReference type="InterPro" id="IPR002347">
    <property type="entry name" value="SDR_fam"/>
</dbReference>
<keyword evidence="2" id="KW-0521">NADP</keyword>
<gene>
    <name evidence="4" type="ORF">FE257_003454</name>
</gene>
<protein>
    <submittedName>
        <fullName evidence="4">Uncharacterized protein</fullName>
    </submittedName>
</protein>
<reference evidence="4" key="2">
    <citation type="submission" date="2020-02" db="EMBL/GenBank/DDBJ databases">
        <authorList>
            <person name="Gilchrist C.L.M."/>
            <person name="Chooi Y.-H."/>
        </authorList>
    </citation>
    <scope>NUCLEOTIDE SEQUENCE</scope>
    <source>
        <strain evidence="4">MST-FP2251</strain>
    </source>
</reference>
<dbReference type="GO" id="GO:0016491">
    <property type="term" value="F:oxidoreductase activity"/>
    <property type="evidence" value="ECO:0007669"/>
    <property type="project" value="UniProtKB-KW"/>
</dbReference>
<name>A0AAD4CBL3_ASPNN</name>
<evidence type="ECO:0000313" key="4">
    <source>
        <dbReference type="EMBL" id="KAF9883456.1"/>
    </source>
</evidence>
<dbReference type="PANTHER" id="PTHR24320:SF154">
    <property type="entry name" value="OXIDOREDUCTASE, SHORT-CHAIN DEHYDROGENASE_REDUCTASE FAMILY (AFU_ORTHOLOGUE AFUA_2G04560)"/>
    <property type="match status" value="1"/>
</dbReference>
<dbReference type="Gene3D" id="3.40.50.720">
    <property type="entry name" value="NAD(P)-binding Rossmann-like Domain"/>
    <property type="match status" value="1"/>
</dbReference>
<dbReference type="InterPro" id="IPR036291">
    <property type="entry name" value="NAD(P)-bd_dom_sf"/>
</dbReference>
<evidence type="ECO:0000313" key="5">
    <source>
        <dbReference type="Proteomes" id="UP001194746"/>
    </source>
</evidence>
<dbReference type="Proteomes" id="UP001194746">
    <property type="component" value="Unassembled WGS sequence"/>
</dbReference>
<dbReference type="SUPFAM" id="SSF51735">
    <property type="entry name" value="NAD(P)-binding Rossmann-fold domains"/>
    <property type="match status" value="1"/>
</dbReference>
<comment type="caution">
    <text evidence="4">The sequence shown here is derived from an EMBL/GenBank/DDBJ whole genome shotgun (WGS) entry which is preliminary data.</text>
</comment>
<proteinExistence type="inferred from homology"/>
<keyword evidence="3" id="KW-0560">Oxidoreductase</keyword>
<reference evidence="4" key="1">
    <citation type="journal article" date="2019" name="Beilstein J. Org. Chem.">
        <title>Nanangenines: drimane sesquiterpenoids as the dominant metabolite cohort of a novel Australian fungus, Aspergillus nanangensis.</title>
        <authorList>
            <person name="Lacey H.J."/>
            <person name="Gilchrist C.L.M."/>
            <person name="Crombie A."/>
            <person name="Kalaitzis J.A."/>
            <person name="Vuong D."/>
            <person name="Rutledge P.J."/>
            <person name="Turner P."/>
            <person name="Pitt J.I."/>
            <person name="Lacey E."/>
            <person name="Chooi Y.H."/>
            <person name="Piggott A.M."/>
        </authorList>
    </citation>
    <scope>NUCLEOTIDE SEQUENCE</scope>
    <source>
        <strain evidence="4">MST-FP2251</strain>
    </source>
</reference>
<evidence type="ECO:0000256" key="2">
    <source>
        <dbReference type="ARBA" id="ARBA00022857"/>
    </source>
</evidence>
<organism evidence="4 5">
    <name type="scientific">Aspergillus nanangensis</name>
    <dbReference type="NCBI Taxonomy" id="2582783"/>
    <lineage>
        <taxon>Eukaryota</taxon>
        <taxon>Fungi</taxon>
        <taxon>Dikarya</taxon>
        <taxon>Ascomycota</taxon>
        <taxon>Pezizomycotina</taxon>
        <taxon>Eurotiomycetes</taxon>
        <taxon>Eurotiomycetidae</taxon>
        <taxon>Eurotiales</taxon>
        <taxon>Aspergillaceae</taxon>
        <taxon>Aspergillus</taxon>
        <taxon>Aspergillus subgen. Circumdati</taxon>
    </lineage>
</organism>
<dbReference type="EMBL" id="VCAU01000164">
    <property type="protein sequence ID" value="KAF9883456.1"/>
    <property type="molecule type" value="Genomic_DNA"/>
</dbReference>
<dbReference type="PANTHER" id="PTHR24320">
    <property type="entry name" value="RETINOL DEHYDROGENASE"/>
    <property type="match status" value="1"/>
</dbReference>
<dbReference type="Pfam" id="PF00106">
    <property type="entry name" value="adh_short"/>
    <property type="match status" value="1"/>
</dbReference>
<sequence length="275" mass="30468">MLGEDSARVTFVQCDLADVFSTRNTAEYIKRTTDRLDILICNAGIGISTEYIRSPQGIEAVFAANCVGHQVLTSLLLPLMKQTVSNSKSGNARVVVTSSSLHSFCRELNFDLLTSSTPPKHKHLNGIWRYARSKLGNILFTRELNRRLLQDGDAASSRIYANTFFPGNIVTDQWNAWNEYFGSFIGAVWRFLFHILGQSKEDGAATAMYLAASPAIVADNIRGQYFIPIATQDMPASIASDMGLARDTWDWIDAKVTETLGPNWQSQGINSGYLL</sequence>
<keyword evidence="5" id="KW-1185">Reference proteome</keyword>
<comment type="similarity">
    <text evidence="1">Belongs to the short-chain dehydrogenases/reductases (SDR) family.</text>
</comment>
<dbReference type="AlphaFoldDB" id="A0AAD4CBL3"/>
<evidence type="ECO:0000256" key="1">
    <source>
        <dbReference type="ARBA" id="ARBA00006484"/>
    </source>
</evidence>
<accession>A0AAD4CBL3</accession>
<evidence type="ECO:0000256" key="3">
    <source>
        <dbReference type="ARBA" id="ARBA00023002"/>
    </source>
</evidence>